<gene>
    <name evidence="1" type="ORF">DCAR_0934394</name>
</gene>
<name>A0A175YCU1_DAUCS</name>
<proteinExistence type="predicted"/>
<dbReference type="Proteomes" id="UP000077755">
    <property type="component" value="Chromosome 9"/>
</dbReference>
<evidence type="ECO:0000313" key="2">
    <source>
        <dbReference type="Proteomes" id="UP000077755"/>
    </source>
</evidence>
<dbReference type="Gramene" id="KZM80642">
    <property type="protein sequence ID" value="KZM80642"/>
    <property type="gene ID" value="DCAR_031869"/>
</dbReference>
<reference evidence="1" key="1">
    <citation type="journal article" date="2016" name="Nat. Genet.">
        <title>A high-quality carrot genome assembly provides new insights into carotenoid accumulation and asterid genome evolution.</title>
        <authorList>
            <person name="Iorizzo M."/>
            <person name="Ellison S."/>
            <person name="Senalik D."/>
            <person name="Zeng P."/>
            <person name="Satapoomin P."/>
            <person name="Huang J."/>
            <person name="Bowman M."/>
            <person name="Iovene M."/>
            <person name="Sanseverino W."/>
            <person name="Cavagnaro P."/>
            <person name="Yildiz M."/>
            <person name="Macko-Podgorni A."/>
            <person name="Moranska E."/>
            <person name="Grzebelus E."/>
            <person name="Grzebelus D."/>
            <person name="Ashrafi H."/>
            <person name="Zheng Z."/>
            <person name="Cheng S."/>
            <person name="Spooner D."/>
            <person name="Van Deynze A."/>
            <person name="Simon P."/>
        </authorList>
    </citation>
    <scope>NUCLEOTIDE SEQUENCE</scope>
    <source>
        <tissue evidence="1">Leaf</tissue>
    </source>
</reference>
<keyword evidence="2" id="KW-1185">Reference proteome</keyword>
<dbReference type="AlphaFoldDB" id="A0A175YCU1"/>
<reference evidence="1" key="2">
    <citation type="submission" date="2022-03" db="EMBL/GenBank/DDBJ databases">
        <title>Draft title - Genomic analysis of global carrot germplasm unveils the trajectory of domestication and the origin of high carotenoid orange carrot.</title>
        <authorList>
            <person name="Iorizzo M."/>
            <person name="Ellison S."/>
            <person name="Senalik D."/>
            <person name="Macko-Podgorni A."/>
            <person name="Grzebelus D."/>
            <person name="Bostan H."/>
            <person name="Rolling W."/>
            <person name="Curaba J."/>
            <person name="Simon P."/>
        </authorList>
    </citation>
    <scope>NUCLEOTIDE SEQUENCE</scope>
    <source>
        <tissue evidence="1">Leaf</tissue>
    </source>
</reference>
<dbReference type="EMBL" id="CP093351">
    <property type="protein sequence ID" value="WOH14867.1"/>
    <property type="molecule type" value="Genomic_DNA"/>
</dbReference>
<protein>
    <submittedName>
        <fullName evidence="1">Uncharacterized protein</fullName>
    </submittedName>
</protein>
<organism evidence="1 2">
    <name type="scientific">Daucus carota subsp. sativus</name>
    <name type="common">Carrot</name>
    <dbReference type="NCBI Taxonomy" id="79200"/>
    <lineage>
        <taxon>Eukaryota</taxon>
        <taxon>Viridiplantae</taxon>
        <taxon>Streptophyta</taxon>
        <taxon>Embryophyta</taxon>
        <taxon>Tracheophyta</taxon>
        <taxon>Spermatophyta</taxon>
        <taxon>Magnoliopsida</taxon>
        <taxon>eudicotyledons</taxon>
        <taxon>Gunneridae</taxon>
        <taxon>Pentapetalae</taxon>
        <taxon>asterids</taxon>
        <taxon>campanulids</taxon>
        <taxon>Apiales</taxon>
        <taxon>Apiaceae</taxon>
        <taxon>Apioideae</taxon>
        <taxon>Scandiceae</taxon>
        <taxon>Daucinae</taxon>
        <taxon>Daucus</taxon>
        <taxon>Daucus sect. Daucus</taxon>
    </lineage>
</organism>
<evidence type="ECO:0000313" key="1">
    <source>
        <dbReference type="EMBL" id="WOH14867.1"/>
    </source>
</evidence>
<sequence>MIDGERVLISESLAEELNRSVDARRNVSVSRIVLPPLRIKEPTSGSSALERSFRRREEEIAKGKGKKKLAEYADEVHHYTDGEEFDSEQAVVILTSDRESVIYHQDEQFKKLIQDARTGSGNRLMNWSDNIKEQIADLCVKINEKHRWSVYICLKTLHTLYVTMECLQRQPSIVMLTLISLMKTKEIPLNQILRENLLHLVDEKAPEVHKNPFTVFYRSKSAENSDKFGTINLKKTSMGVPGPKFILKQIISSPISKERIAAVQKLHAIIVHKEISQDKHVRRWISRANAARKERGGSLNYLAFDENVKEAIVVGQEAVTINEVVVSRTEDIVMEPTVNEAAVTTGGTDNREADLMEVEVTVNIEATVDEGIPAETEATVNQTTSTGA</sequence>
<accession>A0A175YCU1</accession>